<organism evidence="1 2">
    <name type="scientific">Cynara cardunculus var. scolymus</name>
    <name type="common">Globe artichoke</name>
    <name type="synonym">Cynara scolymus</name>
    <dbReference type="NCBI Taxonomy" id="59895"/>
    <lineage>
        <taxon>Eukaryota</taxon>
        <taxon>Viridiplantae</taxon>
        <taxon>Streptophyta</taxon>
        <taxon>Embryophyta</taxon>
        <taxon>Tracheophyta</taxon>
        <taxon>Spermatophyta</taxon>
        <taxon>Magnoliopsida</taxon>
        <taxon>eudicotyledons</taxon>
        <taxon>Gunneridae</taxon>
        <taxon>Pentapetalae</taxon>
        <taxon>asterids</taxon>
        <taxon>campanulids</taxon>
        <taxon>Asterales</taxon>
        <taxon>Asteraceae</taxon>
        <taxon>Carduoideae</taxon>
        <taxon>Cardueae</taxon>
        <taxon>Carduinae</taxon>
        <taxon>Cynara</taxon>
    </lineage>
</organism>
<sequence>LFSSSENLHSHFNKKLQAFPFLVRDFRLGFLTMLLKSSSNPALNSWFQQQSLIGISSPEPDFIHRNLRSPTISLYSSSSLNELPKKIIRASSESDLIGLSKPKRRNSLNSSNCLISSMVVEEDVEAEDSETRGLLFSSSGLDGDEGCRVQAMVDGSGGGDGGRKICGGGGGNGDYYGSDGTDLYYQNMIESNPANSLILANYAKYLKEIRGDFVKAEEFCSRAILANPSDGNALSMYADLIWETQRDSSRAQNDEEREAVSEMNVAASPGFFQEASQFPIAAAS</sequence>
<keyword evidence="2" id="KW-1185">Reference proteome</keyword>
<reference evidence="1 2" key="1">
    <citation type="journal article" date="2016" name="Sci. Rep.">
        <title>The genome sequence of the outbreeding globe artichoke constructed de novo incorporating a phase-aware low-pass sequencing strategy of F1 progeny.</title>
        <authorList>
            <person name="Scaglione D."/>
            <person name="Reyes-Chin-Wo S."/>
            <person name="Acquadro A."/>
            <person name="Froenicke L."/>
            <person name="Portis E."/>
            <person name="Beitel C."/>
            <person name="Tirone M."/>
            <person name="Mauro R."/>
            <person name="Lo Monaco A."/>
            <person name="Mauromicale G."/>
            <person name="Faccioli P."/>
            <person name="Cattivelli L."/>
            <person name="Rieseberg L."/>
            <person name="Michelmore R."/>
            <person name="Lanteri S."/>
        </authorList>
    </citation>
    <scope>NUCLEOTIDE SEQUENCE [LARGE SCALE GENOMIC DNA]</scope>
    <source>
        <strain evidence="1">2C</strain>
    </source>
</reference>
<evidence type="ECO:0000313" key="2">
    <source>
        <dbReference type="Proteomes" id="UP000243975"/>
    </source>
</evidence>
<dbReference type="SUPFAM" id="SSF48452">
    <property type="entry name" value="TPR-like"/>
    <property type="match status" value="1"/>
</dbReference>
<dbReference type="AlphaFoldDB" id="A0A103Y2H3"/>
<dbReference type="Proteomes" id="UP000243975">
    <property type="component" value="Unassembled WGS sequence"/>
</dbReference>
<evidence type="ECO:0000313" key="1">
    <source>
        <dbReference type="EMBL" id="KVI01314.1"/>
    </source>
</evidence>
<dbReference type="OMA" id="FFESNNH"/>
<protein>
    <recommendedName>
        <fullName evidence="3">Tetratricopeptide-like helical</fullName>
    </recommendedName>
</protein>
<accession>A0A103Y2H3</accession>
<gene>
    <name evidence="1" type="ORF">Ccrd_020416</name>
</gene>
<comment type="caution">
    <text evidence="1">The sequence shown here is derived from an EMBL/GenBank/DDBJ whole genome shotgun (WGS) entry which is preliminary data.</text>
</comment>
<dbReference type="PANTHER" id="PTHR26312">
    <property type="entry name" value="TETRATRICOPEPTIDE REPEAT PROTEIN 5"/>
    <property type="match status" value="1"/>
</dbReference>
<dbReference type="Gene3D" id="1.25.40.10">
    <property type="entry name" value="Tetratricopeptide repeat domain"/>
    <property type="match status" value="1"/>
</dbReference>
<dbReference type="PANTHER" id="PTHR26312:SF168">
    <property type="entry name" value="OS06G0606700 PROTEIN"/>
    <property type="match status" value="1"/>
</dbReference>
<dbReference type="InterPro" id="IPR011990">
    <property type="entry name" value="TPR-like_helical_dom_sf"/>
</dbReference>
<dbReference type="EMBL" id="LEKV01003120">
    <property type="protein sequence ID" value="KVI01314.1"/>
    <property type="molecule type" value="Genomic_DNA"/>
</dbReference>
<name>A0A103Y2H3_CYNCS</name>
<evidence type="ECO:0008006" key="3">
    <source>
        <dbReference type="Google" id="ProtNLM"/>
    </source>
</evidence>
<proteinExistence type="predicted"/>
<feature type="non-terminal residue" evidence="1">
    <location>
        <position position="1"/>
    </location>
</feature>
<dbReference type="Gramene" id="KVI01314">
    <property type="protein sequence ID" value="KVI01314"/>
    <property type="gene ID" value="Ccrd_020416"/>
</dbReference>